<keyword evidence="2" id="KW-0560">Oxidoreductase</keyword>
<protein>
    <submittedName>
        <fullName evidence="5">4-hydroxy-tetrahydrodipicolinate reductase</fullName>
    </submittedName>
</protein>
<evidence type="ECO:0000313" key="6">
    <source>
        <dbReference type="Proteomes" id="UP000199230"/>
    </source>
</evidence>
<dbReference type="RefSeq" id="WP_093313126.1">
    <property type="nucleotide sequence ID" value="NZ_FNPV01000005.1"/>
</dbReference>
<gene>
    <name evidence="5" type="ORF">SAMN05192546_10595</name>
</gene>
<keyword evidence="1" id="KW-0521">NADP</keyword>
<dbReference type="STRING" id="159292.SAMN05192546_10595"/>
<dbReference type="Proteomes" id="UP000199230">
    <property type="component" value="Unassembled WGS sequence"/>
</dbReference>
<dbReference type="InterPro" id="IPR036291">
    <property type="entry name" value="NAD(P)-bd_dom_sf"/>
</dbReference>
<evidence type="ECO:0000313" key="5">
    <source>
        <dbReference type="EMBL" id="SDY87630.1"/>
    </source>
</evidence>
<evidence type="ECO:0000256" key="2">
    <source>
        <dbReference type="ARBA" id="ARBA00023002"/>
    </source>
</evidence>
<evidence type="ECO:0000259" key="4">
    <source>
        <dbReference type="Pfam" id="PF19328"/>
    </source>
</evidence>
<feature type="domain" description="Dihydrodipicolinate reductase N-terminal" evidence="3">
    <location>
        <begin position="4"/>
        <end position="103"/>
    </location>
</feature>
<dbReference type="CDD" id="cd24146">
    <property type="entry name" value="nat-AmDH_N_like"/>
    <property type="match status" value="1"/>
</dbReference>
<keyword evidence="6" id="KW-1185">Reference proteome</keyword>
<dbReference type="AlphaFoldDB" id="A0A1H3NG40"/>
<dbReference type="OrthoDB" id="9767616at2"/>
<evidence type="ECO:0000259" key="3">
    <source>
        <dbReference type="Pfam" id="PF01113"/>
    </source>
</evidence>
<dbReference type="Gene3D" id="3.40.50.720">
    <property type="entry name" value="NAD(P)-binding Rossmann-like Domain"/>
    <property type="match status" value="1"/>
</dbReference>
<dbReference type="Pfam" id="PF01113">
    <property type="entry name" value="DapB_N"/>
    <property type="match status" value="1"/>
</dbReference>
<dbReference type="InterPro" id="IPR045760">
    <property type="entry name" value="DAP_DH_C"/>
</dbReference>
<sequence length="348" mass="37929">MENIKVIIWGFGAMGSGMAKMLLNKRGVDIVGVCRRNPSFVGKDVYDVLDLQRGDRAPIYITDDIESIVKEKSADVVLIATDSHTKDTMDKIRLVAKNKINIISIAEEMAYPQAQEPELAKEMDKLAKENDITILGTGINPGFVLDLLVLALTGTCEEVDFIKASRVNDLSPFGGTVMKGQGVGLTEEVFTKGVSDGTVVGHVGFPESIRMVGDGLGFKIDKIEETREPIISNVERETDHVKVESGNVAGCRHCATGEEDGVIKIDMEHPQQIHPHLEGQETGDYIWVRGNPDINMSIQPEIPGGTGTIAMAVNMIPHVINSRAGLKTMLDLPVPRAIMGDMRDLIEK</sequence>
<reference evidence="5 6" key="1">
    <citation type="submission" date="2016-10" db="EMBL/GenBank/DDBJ databases">
        <authorList>
            <person name="de Groot N.N."/>
        </authorList>
    </citation>
    <scope>NUCLEOTIDE SEQUENCE [LARGE SCALE GENOMIC DNA]</scope>
    <source>
        <strain evidence="5 6">APO</strain>
    </source>
</reference>
<organism evidence="5 6">
    <name type="scientific">Tindallia californiensis</name>
    <dbReference type="NCBI Taxonomy" id="159292"/>
    <lineage>
        <taxon>Bacteria</taxon>
        <taxon>Bacillati</taxon>
        <taxon>Bacillota</taxon>
        <taxon>Clostridia</taxon>
        <taxon>Peptostreptococcales</taxon>
        <taxon>Tindalliaceae</taxon>
        <taxon>Tindallia</taxon>
    </lineage>
</organism>
<dbReference type="SUPFAM" id="SSF51735">
    <property type="entry name" value="NAD(P)-binding Rossmann-fold domains"/>
    <property type="match status" value="1"/>
</dbReference>
<dbReference type="EMBL" id="FNPV01000005">
    <property type="protein sequence ID" value="SDY87630.1"/>
    <property type="molecule type" value="Genomic_DNA"/>
</dbReference>
<dbReference type="GO" id="GO:0008839">
    <property type="term" value="F:4-hydroxy-tetrahydrodipicolinate reductase"/>
    <property type="evidence" value="ECO:0007669"/>
    <property type="project" value="InterPro"/>
</dbReference>
<evidence type="ECO:0000256" key="1">
    <source>
        <dbReference type="ARBA" id="ARBA00022857"/>
    </source>
</evidence>
<feature type="domain" description="2,4-diaminopentanoate dehydrogenase C-terminal" evidence="4">
    <location>
        <begin position="143"/>
        <end position="347"/>
    </location>
</feature>
<dbReference type="GO" id="GO:0009089">
    <property type="term" value="P:lysine biosynthetic process via diaminopimelate"/>
    <property type="evidence" value="ECO:0007669"/>
    <property type="project" value="InterPro"/>
</dbReference>
<proteinExistence type="predicted"/>
<dbReference type="NCBIfam" id="NF040740">
    <property type="entry name" value="ornith_Ord"/>
    <property type="match status" value="1"/>
</dbReference>
<accession>A0A1H3NG40</accession>
<name>A0A1H3NG40_9FIRM</name>
<dbReference type="Pfam" id="PF19328">
    <property type="entry name" value="DAP_DH_C"/>
    <property type="match status" value="1"/>
</dbReference>
<dbReference type="InterPro" id="IPR000846">
    <property type="entry name" value="DapB_N"/>
</dbReference>